<evidence type="ECO:0000313" key="3">
    <source>
        <dbReference type="Proteomes" id="UP001219525"/>
    </source>
</evidence>
<accession>A0AAD6UUF4</accession>
<dbReference type="AlphaFoldDB" id="A0AAD6UUF4"/>
<feature type="compositionally biased region" description="Basic residues" evidence="1">
    <location>
        <begin position="78"/>
        <end position="90"/>
    </location>
</feature>
<feature type="region of interest" description="Disordered" evidence="1">
    <location>
        <begin position="186"/>
        <end position="217"/>
    </location>
</feature>
<name>A0AAD6UUF4_9AGAR</name>
<organism evidence="2 3">
    <name type="scientific">Mycena pura</name>
    <dbReference type="NCBI Taxonomy" id="153505"/>
    <lineage>
        <taxon>Eukaryota</taxon>
        <taxon>Fungi</taxon>
        <taxon>Dikarya</taxon>
        <taxon>Basidiomycota</taxon>
        <taxon>Agaricomycotina</taxon>
        <taxon>Agaricomycetes</taxon>
        <taxon>Agaricomycetidae</taxon>
        <taxon>Agaricales</taxon>
        <taxon>Marasmiineae</taxon>
        <taxon>Mycenaceae</taxon>
        <taxon>Mycena</taxon>
    </lineage>
</organism>
<keyword evidence="3" id="KW-1185">Reference proteome</keyword>
<proteinExistence type="predicted"/>
<feature type="region of interest" description="Disordered" evidence="1">
    <location>
        <begin position="1"/>
        <end position="22"/>
    </location>
</feature>
<gene>
    <name evidence="2" type="ORF">GGX14DRAFT_576298</name>
</gene>
<comment type="caution">
    <text evidence="2">The sequence shown here is derived from an EMBL/GenBank/DDBJ whole genome shotgun (WGS) entry which is preliminary data.</text>
</comment>
<feature type="region of interest" description="Disordered" evidence="1">
    <location>
        <begin position="57"/>
        <end position="94"/>
    </location>
</feature>
<evidence type="ECO:0000313" key="2">
    <source>
        <dbReference type="EMBL" id="KAJ7194598.1"/>
    </source>
</evidence>
<sequence length="217" mass="23768">MLPTLADRSCCGQTSRGSSRPRLRHLREYDSSPDGYRQFQRTQQRIAHWTEDTAHAAHQFKSPFLPRSDVQDNDTRRSHPSHGHNGHGHGRIPERSHLSGAVQRVLAPFARSPLRSHTIAVSPDNSISQVASRHARLHSPTGRAQEQNIGAGVQLVHVQPPQPQPAAYIVYPGNRKVHIVYPERAHGVPAPQHHGSLPTHTASEAAAAAARAALAPD</sequence>
<evidence type="ECO:0000256" key="1">
    <source>
        <dbReference type="SAM" id="MobiDB-lite"/>
    </source>
</evidence>
<reference evidence="2" key="1">
    <citation type="submission" date="2023-03" db="EMBL/GenBank/DDBJ databases">
        <title>Massive genome expansion in bonnet fungi (Mycena s.s.) driven by repeated elements and novel gene families across ecological guilds.</title>
        <authorList>
            <consortium name="Lawrence Berkeley National Laboratory"/>
            <person name="Harder C.B."/>
            <person name="Miyauchi S."/>
            <person name="Viragh M."/>
            <person name="Kuo A."/>
            <person name="Thoen E."/>
            <person name="Andreopoulos B."/>
            <person name="Lu D."/>
            <person name="Skrede I."/>
            <person name="Drula E."/>
            <person name="Henrissat B."/>
            <person name="Morin E."/>
            <person name="Kohler A."/>
            <person name="Barry K."/>
            <person name="LaButti K."/>
            <person name="Morin E."/>
            <person name="Salamov A."/>
            <person name="Lipzen A."/>
            <person name="Mereny Z."/>
            <person name="Hegedus B."/>
            <person name="Baldrian P."/>
            <person name="Stursova M."/>
            <person name="Weitz H."/>
            <person name="Taylor A."/>
            <person name="Grigoriev I.V."/>
            <person name="Nagy L.G."/>
            <person name="Martin F."/>
            <person name="Kauserud H."/>
        </authorList>
    </citation>
    <scope>NUCLEOTIDE SEQUENCE</scope>
    <source>
        <strain evidence="2">9144</strain>
    </source>
</reference>
<dbReference type="Proteomes" id="UP001219525">
    <property type="component" value="Unassembled WGS sequence"/>
</dbReference>
<feature type="compositionally biased region" description="Low complexity" evidence="1">
    <location>
        <begin position="202"/>
        <end position="217"/>
    </location>
</feature>
<dbReference type="EMBL" id="JARJCW010000097">
    <property type="protein sequence ID" value="KAJ7194598.1"/>
    <property type="molecule type" value="Genomic_DNA"/>
</dbReference>
<protein>
    <submittedName>
        <fullName evidence="2">Uncharacterized protein</fullName>
    </submittedName>
</protein>